<name>A0A1G2L0W6_9BACT</name>
<sequence>MGIERSKNKEAVIEMLKDEYRGMISGYSREYVDEFIKFVMRADELGVTNNELSNIFKEAYDELHAKHDEGGEI</sequence>
<reference evidence="1 2" key="1">
    <citation type="journal article" date="2016" name="Nat. Commun.">
        <title>Thousands of microbial genomes shed light on interconnected biogeochemical processes in an aquifer system.</title>
        <authorList>
            <person name="Anantharaman K."/>
            <person name="Brown C.T."/>
            <person name="Hug L.A."/>
            <person name="Sharon I."/>
            <person name="Castelle C.J."/>
            <person name="Probst A.J."/>
            <person name="Thomas B.C."/>
            <person name="Singh A."/>
            <person name="Wilkins M.J."/>
            <person name="Karaoz U."/>
            <person name="Brodie E.L."/>
            <person name="Williams K.H."/>
            <person name="Hubbard S.S."/>
            <person name="Banfield J.F."/>
        </authorList>
    </citation>
    <scope>NUCLEOTIDE SEQUENCE [LARGE SCALE GENOMIC DNA]</scope>
</reference>
<dbReference type="AlphaFoldDB" id="A0A1G2L0W6"/>
<evidence type="ECO:0000313" key="1">
    <source>
        <dbReference type="EMBL" id="OHA04411.1"/>
    </source>
</evidence>
<accession>A0A1G2L0W6</accession>
<protein>
    <submittedName>
        <fullName evidence="1">Uncharacterized protein</fullName>
    </submittedName>
</protein>
<dbReference type="Proteomes" id="UP000177982">
    <property type="component" value="Unassembled WGS sequence"/>
</dbReference>
<organism evidence="1 2">
    <name type="scientific">Candidatus Sungbacteria bacterium RIFCSPLOWO2_01_FULL_47_10</name>
    <dbReference type="NCBI Taxonomy" id="1802276"/>
    <lineage>
        <taxon>Bacteria</taxon>
        <taxon>Candidatus Sungiibacteriota</taxon>
    </lineage>
</organism>
<proteinExistence type="predicted"/>
<evidence type="ECO:0000313" key="2">
    <source>
        <dbReference type="Proteomes" id="UP000177982"/>
    </source>
</evidence>
<dbReference type="EMBL" id="MHQO01000080">
    <property type="protein sequence ID" value="OHA04411.1"/>
    <property type="molecule type" value="Genomic_DNA"/>
</dbReference>
<gene>
    <name evidence="1" type="ORF">A2934_02135</name>
</gene>
<comment type="caution">
    <text evidence="1">The sequence shown here is derived from an EMBL/GenBank/DDBJ whole genome shotgun (WGS) entry which is preliminary data.</text>
</comment>